<reference evidence="1 2" key="2">
    <citation type="journal article" date="2019" name="G3 (Bethesda)">
        <title>Hybrid Assembly of the Genome of the Entomopathogenic Nematode Steinernema carpocapsae Identifies the X-Chromosome.</title>
        <authorList>
            <person name="Serra L."/>
            <person name="Macchietto M."/>
            <person name="Macias-Munoz A."/>
            <person name="McGill C.J."/>
            <person name="Rodriguez I.M."/>
            <person name="Rodriguez B."/>
            <person name="Murad R."/>
            <person name="Mortazavi A."/>
        </authorList>
    </citation>
    <scope>NUCLEOTIDE SEQUENCE [LARGE SCALE GENOMIC DNA]</scope>
    <source>
        <strain evidence="1 2">ALL</strain>
    </source>
</reference>
<protein>
    <submittedName>
        <fullName evidence="1">Uncharacterized protein</fullName>
    </submittedName>
</protein>
<sequence length="149" mass="17183">MSRNEQTWIFPKRLVSPFFRPSQSLPLPLSQNRKKKRTASTTSRITTVSFSAGNILCSKASRRSSSSTKLHLSYLVTLPYKEKIKALQLSAIKDNEDYFDYFAPKIARISAFCEVLVIRISVQRRPEIWCTDSSDFGRKCKRKQIVDPF</sequence>
<dbReference type="AlphaFoldDB" id="A0A4U5N0G3"/>
<evidence type="ECO:0000313" key="1">
    <source>
        <dbReference type="EMBL" id="TKR75714.1"/>
    </source>
</evidence>
<accession>A0A4U5N0G3</accession>
<name>A0A4U5N0G3_STECR</name>
<comment type="caution">
    <text evidence="1">The sequence shown here is derived from an EMBL/GenBank/DDBJ whole genome shotgun (WGS) entry which is preliminary data.</text>
</comment>
<gene>
    <name evidence="1" type="ORF">L596_016967</name>
</gene>
<proteinExistence type="predicted"/>
<dbReference type="Proteomes" id="UP000298663">
    <property type="component" value="Unassembled WGS sequence"/>
</dbReference>
<organism evidence="1 2">
    <name type="scientific">Steinernema carpocapsae</name>
    <name type="common">Entomopathogenic nematode</name>
    <dbReference type="NCBI Taxonomy" id="34508"/>
    <lineage>
        <taxon>Eukaryota</taxon>
        <taxon>Metazoa</taxon>
        <taxon>Ecdysozoa</taxon>
        <taxon>Nematoda</taxon>
        <taxon>Chromadorea</taxon>
        <taxon>Rhabditida</taxon>
        <taxon>Tylenchina</taxon>
        <taxon>Panagrolaimomorpha</taxon>
        <taxon>Strongyloidoidea</taxon>
        <taxon>Steinernematidae</taxon>
        <taxon>Steinernema</taxon>
    </lineage>
</organism>
<dbReference type="EMBL" id="AZBU02000005">
    <property type="protein sequence ID" value="TKR75714.1"/>
    <property type="molecule type" value="Genomic_DNA"/>
</dbReference>
<reference evidence="1 2" key="1">
    <citation type="journal article" date="2015" name="Genome Biol.">
        <title>Comparative genomics of Steinernema reveals deeply conserved gene regulatory networks.</title>
        <authorList>
            <person name="Dillman A.R."/>
            <person name="Macchietto M."/>
            <person name="Porter C.F."/>
            <person name="Rogers A."/>
            <person name="Williams B."/>
            <person name="Antoshechkin I."/>
            <person name="Lee M.M."/>
            <person name="Goodwin Z."/>
            <person name="Lu X."/>
            <person name="Lewis E.E."/>
            <person name="Goodrich-Blair H."/>
            <person name="Stock S.P."/>
            <person name="Adams B.J."/>
            <person name="Sternberg P.W."/>
            <person name="Mortazavi A."/>
        </authorList>
    </citation>
    <scope>NUCLEOTIDE SEQUENCE [LARGE SCALE GENOMIC DNA]</scope>
    <source>
        <strain evidence="1 2">ALL</strain>
    </source>
</reference>
<evidence type="ECO:0000313" key="2">
    <source>
        <dbReference type="Proteomes" id="UP000298663"/>
    </source>
</evidence>
<keyword evidence="2" id="KW-1185">Reference proteome</keyword>